<dbReference type="RefSeq" id="XP_003115357.2">
    <property type="nucleotide sequence ID" value="XM_003115309.2"/>
</dbReference>
<dbReference type="PANTHER" id="PTHR47411">
    <property type="entry name" value="B3GNT1, BETA-1,3-N-ACETYLGUCOSAMINYLTRANSFERASE 1, HOMOLOG"/>
    <property type="match status" value="1"/>
</dbReference>
<dbReference type="CTD" id="9838827"/>
<dbReference type="GeneID" id="9838827"/>
<dbReference type="PANTHER" id="PTHR47411:SF2">
    <property type="entry name" value="B3GNT1, BETA-1,3-N-ACETYLGUCOSAMINYLTRANSFERASE 1, HOMOLOG"/>
    <property type="match status" value="1"/>
</dbReference>
<sequence length="406" mass="47459">MRRSSWKTKLIYLICLIFVIMLFSQNKKKLSRTYWVEQPDFPDEISKNYSINTKIYEDQYCIGYNFLEGTDEFRDDGLEPVTLATHATSDMMGTLEKLVSMWHGPISVGIFIDFHSSQALEYLAEVHRCDEEFRRKMTVHVAIRQSAFQTECPTIYIPPSNRSCWKFRSEQDELRSRLAGPFQLYPSNLMRNTARKGAKSDIHFIMDADMIVSEGFAEKVKPIANEMIDGKSRKVLAVRRFESINGTYIPRTHFELKQSMLYSKTFEFHHRFFPQGHHIDNLEQWFETSAQSNVMSTQEIPYAGFEWEVQVILHRNDPYNAAYFPSRIKVMHSLIYALCRAEYTFHVLSHVFDVHEGIKHTNTIYSKATIAHQEAYAMKVAGDRYIKEMNELYPNTEAQCGKFSMV</sequence>
<evidence type="ECO:0000313" key="2">
    <source>
        <dbReference type="Proteomes" id="UP000483820"/>
    </source>
</evidence>
<reference evidence="1 2" key="1">
    <citation type="submission" date="2019-12" db="EMBL/GenBank/DDBJ databases">
        <title>Chromosome-level assembly of the Caenorhabditis remanei genome.</title>
        <authorList>
            <person name="Teterina A.A."/>
            <person name="Willis J.H."/>
            <person name="Phillips P.C."/>
        </authorList>
    </citation>
    <scope>NUCLEOTIDE SEQUENCE [LARGE SCALE GENOMIC DNA]</scope>
    <source>
        <strain evidence="1 2">PX506</strain>
        <tissue evidence="1">Whole organism</tissue>
    </source>
</reference>
<proteinExistence type="predicted"/>
<gene>
    <name evidence="1" type="ORF">GCK72_019100</name>
</gene>
<organism evidence="1 2">
    <name type="scientific">Caenorhabditis remanei</name>
    <name type="common">Caenorhabditis vulgaris</name>
    <dbReference type="NCBI Taxonomy" id="31234"/>
    <lineage>
        <taxon>Eukaryota</taxon>
        <taxon>Metazoa</taxon>
        <taxon>Ecdysozoa</taxon>
        <taxon>Nematoda</taxon>
        <taxon>Chromadorea</taxon>
        <taxon>Rhabditida</taxon>
        <taxon>Rhabditina</taxon>
        <taxon>Rhabditomorpha</taxon>
        <taxon>Rhabditoidea</taxon>
        <taxon>Rhabditidae</taxon>
        <taxon>Peloderinae</taxon>
        <taxon>Caenorhabditis</taxon>
    </lineage>
</organism>
<dbReference type="EMBL" id="WUAV01000005">
    <property type="protein sequence ID" value="KAF1752545.1"/>
    <property type="molecule type" value="Genomic_DNA"/>
</dbReference>
<protein>
    <submittedName>
        <fullName evidence="1">Uncharacterized protein</fullName>
    </submittedName>
</protein>
<evidence type="ECO:0000313" key="1">
    <source>
        <dbReference type="EMBL" id="KAF1752545.1"/>
    </source>
</evidence>
<dbReference type="AlphaFoldDB" id="A0A6A5GD36"/>
<dbReference type="KEGG" id="crq:GCK72_019100"/>
<comment type="caution">
    <text evidence="1">The sequence shown here is derived from an EMBL/GenBank/DDBJ whole genome shotgun (WGS) entry which is preliminary data.</text>
</comment>
<accession>A0A6A5GD36</accession>
<name>A0A6A5GD36_CAERE</name>
<dbReference type="Pfam" id="PF13896">
    <property type="entry name" value="Glyco_transf_49"/>
    <property type="match status" value="1"/>
</dbReference>
<dbReference type="Proteomes" id="UP000483820">
    <property type="component" value="Chromosome V"/>
</dbReference>